<feature type="signal peptide" evidence="4">
    <location>
        <begin position="1"/>
        <end position="22"/>
    </location>
</feature>
<evidence type="ECO:0000256" key="2">
    <source>
        <dbReference type="ARBA" id="ARBA00011901"/>
    </source>
</evidence>
<dbReference type="PANTHER" id="PTHR30404:SF0">
    <property type="entry name" value="N-ACETYLMURAMOYL-L-ALANINE AMIDASE AMIC"/>
    <property type="match status" value="1"/>
</dbReference>
<dbReference type="EMBL" id="JBHTIT010000001">
    <property type="protein sequence ID" value="MFD0950485.1"/>
    <property type="molecule type" value="Genomic_DNA"/>
</dbReference>
<evidence type="ECO:0000259" key="5">
    <source>
        <dbReference type="SMART" id="SM00646"/>
    </source>
</evidence>
<dbReference type="EC" id="3.5.1.28" evidence="2"/>
<dbReference type="InterPro" id="IPR002508">
    <property type="entry name" value="MurNAc-LAA_cat"/>
</dbReference>
<evidence type="ECO:0000313" key="7">
    <source>
        <dbReference type="Proteomes" id="UP001597044"/>
    </source>
</evidence>
<reference evidence="7" key="1">
    <citation type="journal article" date="2019" name="Int. J. Syst. Evol. Microbiol.">
        <title>The Global Catalogue of Microorganisms (GCM) 10K type strain sequencing project: providing services to taxonomists for standard genome sequencing and annotation.</title>
        <authorList>
            <consortium name="The Broad Institute Genomics Platform"/>
            <consortium name="The Broad Institute Genome Sequencing Center for Infectious Disease"/>
            <person name="Wu L."/>
            <person name="Ma J."/>
        </authorList>
    </citation>
    <scope>NUCLEOTIDE SEQUENCE [LARGE SCALE GENOMIC DNA]</scope>
    <source>
        <strain evidence="7">CCUG 63419</strain>
    </source>
</reference>
<keyword evidence="4" id="KW-0732">Signal</keyword>
<sequence length="402" mass="43275">MNKWIQQLLLLMCCVMALGAQAAELVGARTGNYEGKTRLVVEFSSNTEFRVSEETSPGRLVVTVPNTTTRLSARDFPSQVGPVQRMSLDGSGSRSKLIVELNEEAEAAIFMLPVNAQGMYRLVIDLGVVASGKIATAAASPAPIVKPEPTSVFGGLFAGKKNGRDIIVSIDAGHGGQDPGAIGRRGTYEKHVTLAIARSLADYLGKQKGITARLTRDSDFFIPLQQRRKIARYEHKADIFISVHADSAANRSANGASVFALSLQGAKGATSRFAQQLAEQENKSDLIGGVVAENDDLTDMLAGMMVEGTLKHSLEMGKLILQSLPNVVNRLHSKRVEQAGFAVLKEPGMVSLLVETGFISNADEEDRLISASYQRDVAQAIGAAVVRFCQQFPVPGTWFDRD</sequence>
<gene>
    <name evidence="6" type="ORF">ACFQ0F_08820</name>
</gene>
<organism evidence="6 7">
    <name type="scientific">Paraperlucidibaca wandonensis</name>
    <dbReference type="NCBI Taxonomy" id="1268273"/>
    <lineage>
        <taxon>Bacteria</taxon>
        <taxon>Pseudomonadati</taxon>
        <taxon>Pseudomonadota</taxon>
        <taxon>Gammaproteobacteria</taxon>
        <taxon>Moraxellales</taxon>
        <taxon>Moraxellaceae</taxon>
        <taxon>Paraperlucidibaca</taxon>
    </lineage>
</organism>
<dbReference type="InterPro" id="IPR021731">
    <property type="entry name" value="AMIN_dom"/>
</dbReference>
<dbReference type="Proteomes" id="UP001597044">
    <property type="component" value="Unassembled WGS sequence"/>
</dbReference>
<feature type="domain" description="MurNAc-LAA" evidence="5">
    <location>
        <begin position="231"/>
        <end position="386"/>
    </location>
</feature>
<name>A0ABW3HHN9_9GAMM</name>
<dbReference type="Pfam" id="PF01520">
    <property type="entry name" value="Amidase_3"/>
    <property type="match status" value="1"/>
</dbReference>
<dbReference type="Pfam" id="PF11741">
    <property type="entry name" value="AMIN"/>
    <property type="match status" value="1"/>
</dbReference>
<dbReference type="CDD" id="cd02696">
    <property type="entry name" value="MurNAc-LAA"/>
    <property type="match status" value="1"/>
</dbReference>
<evidence type="ECO:0000313" key="6">
    <source>
        <dbReference type="EMBL" id="MFD0950485.1"/>
    </source>
</evidence>
<dbReference type="RefSeq" id="WP_340676056.1">
    <property type="nucleotide sequence ID" value="NZ_JBHTIT010000001.1"/>
</dbReference>
<keyword evidence="3 6" id="KW-0378">Hydrolase</keyword>
<dbReference type="Gene3D" id="3.40.630.40">
    <property type="entry name" value="Zn-dependent exopeptidases"/>
    <property type="match status" value="1"/>
</dbReference>
<dbReference type="PANTHER" id="PTHR30404">
    <property type="entry name" value="N-ACETYLMURAMOYL-L-ALANINE AMIDASE"/>
    <property type="match status" value="1"/>
</dbReference>
<proteinExistence type="predicted"/>
<evidence type="ECO:0000256" key="1">
    <source>
        <dbReference type="ARBA" id="ARBA00001561"/>
    </source>
</evidence>
<dbReference type="InterPro" id="IPR050695">
    <property type="entry name" value="N-acetylmuramoyl_amidase_3"/>
</dbReference>
<dbReference type="SUPFAM" id="SSF53187">
    <property type="entry name" value="Zn-dependent exopeptidases"/>
    <property type="match status" value="1"/>
</dbReference>
<evidence type="ECO:0000256" key="4">
    <source>
        <dbReference type="SAM" id="SignalP"/>
    </source>
</evidence>
<dbReference type="Gene3D" id="2.60.40.3500">
    <property type="match status" value="1"/>
</dbReference>
<protein>
    <recommendedName>
        <fullName evidence="2">N-acetylmuramoyl-L-alanine amidase</fullName>
        <ecNumber evidence="2">3.5.1.28</ecNumber>
    </recommendedName>
</protein>
<keyword evidence="7" id="KW-1185">Reference proteome</keyword>
<feature type="chain" id="PRO_5047422680" description="N-acetylmuramoyl-L-alanine amidase" evidence="4">
    <location>
        <begin position="23"/>
        <end position="402"/>
    </location>
</feature>
<accession>A0ABW3HHN9</accession>
<evidence type="ECO:0000256" key="3">
    <source>
        <dbReference type="ARBA" id="ARBA00022801"/>
    </source>
</evidence>
<comment type="catalytic activity">
    <reaction evidence="1">
        <text>Hydrolyzes the link between N-acetylmuramoyl residues and L-amino acid residues in certain cell-wall glycopeptides.</text>
        <dbReference type="EC" id="3.5.1.28"/>
    </reaction>
</comment>
<dbReference type="SMART" id="SM00646">
    <property type="entry name" value="Ami_3"/>
    <property type="match status" value="1"/>
</dbReference>
<comment type="caution">
    <text evidence="6">The sequence shown here is derived from an EMBL/GenBank/DDBJ whole genome shotgun (WGS) entry which is preliminary data.</text>
</comment>
<dbReference type="GO" id="GO:0008745">
    <property type="term" value="F:N-acetylmuramoyl-L-alanine amidase activity"/>
    <property type="evidence" value="ECO:0007669"/>
    <property type="project" value="UniProtKB-EC"/>
</dbReference>